<gene>
    <name evidence="1" type="ORF">TRP8649_03641</name>
</gene>
<evidence type="ECO:0000313" key="2">
    <source>
        <dbReference type="Proteomes" id="UP000225972"/>
    </source>
</evidence>
<organism evidence="1 2">
    <name type="scientific">Pelagimonas phthalicica</name>
    <dbReference type="NCBI Taxonomy" id="1037362"/>
    <lineage>
        <taxon>Bacteria</taxon>
        <taxon>Pseudomonadati</taxon>
        <taxon>Pseudomonadota</taxon>
        <taxon>Alphaproteobacteria</taxon>
        <taxon>Rhodobacterales</taxon>
        <taxon>Roseobacteraceae</taxon>
        <taxon>Pelagimonas</taxon>
    </lineage>
</organism>
<dbReference type="OrthoDB" id="9791874at2"/>
<evidence type="ECO:0000313" key="1">
    <source>
        <dbReference type="EMBL" id="SMX29505.1"/>
    </source>
</evidence>
<protein>
    <submittedName>
        <fullName evidence="1">Uncharacterized protein</fullName>
    </submittedName>
</protein>
<proteinExistence type="predicted"/>
<dbReference type="Proteomes" id="UP000225972">
    <property type="component" value="Unassembled WGS sequence"/>
</dbReference>
<dbReference type="EMBL" id="FXXP01000002">
    <property type="protein sequence ID" value="SMX29505.1"/>
    <property type="molecule type" value="Genomic_DNA"/>
</dbReference>
<sequence length="133" mass="15422">MPTLKRYRRREMTTVIAVQIALDTEGFSYKKWGDVQVARAGDWLVNNNGNAYTIDREIFEKTYSQVSDGVYEKTGLVWAERAQKAGKVRSTSGFTNYHAGDFVVFNDEDRTDGWAMREEEFKRLYELNEDSDV</sequence>
<reference evidence="2" key="1">
    <citation type="submission" date="2017-05" db="EMBL/GenBank/DDBJ databases">
        <authorList>
            <person name="Rodrigo-Torres L."/>
            <person name="Arahal R. D."/>
            <person name="Lucena T."/>
        </authorList>
    </citation>
    <scope>NUCLEOTIDE SEQUENCE [LARGE SCALE GENOMIC DNA]</scope>
    <source>
        <strain evidence="2">CECT 8649</strain>
    </source>
</reference>
<keyword evidence="2" id="KW-1185">Reference proteome</keyword>
<dbReference type="AlphaFoldDB" id="A0A238JGF6"/>
<accession>A0A238JGF6</accession>
<name>A0A238JGF6_9RHOB</name>